<dbReference type="InterPro" id="IPR037923">
    <property type="entry name" value="HTH-like"/>
</dbReference>
<reference evidence="5 6" key="1">
    <citation type="submission" date="2019-10" db="EMBL/GenBank/DDBJ databases">
        <title>Description of Paenibacillus humi sp. nov.</title>
        <authorList>
            <person name="Carlier A."/>
            <person name="Qi S."/>
        </authorList>
    </citation>
    <scope>NUCLEOTIDE SEQUENCE [LARGE SCALE GENOMIC DNA]</scope>
    <source>
        <strain evidence="5 6">LMG 31461</strain>
    </source>
</reference>
<dbReference type="InterPro" id="IPR014710">
    <property type="entry name" value="RmlC-like_jellyroll"/>
</dbReference>
<dbReference type="InterPro" id="IPR018060">
    <property type="entry name" value="HTH_AraC"/>
</dbReference>
<gene>
    <name evidence="5" type="ORF">GC096_00440</name>
</gene>
<keyword evidence="1" id="KW-0805">Transcription regulation</keyword>
<accession>A0ABX1X344</accession>
<feature type="domain" description="HTH araC/xylS-type" evidence="4">
    <location>
        <begin position="210"/>
        <end position="308"/>
    </location>
</feature>
<dbReference type="PROSITE" id="PS01124">
    <property type="entry name" value="HTH_ARAC_FAMILY_2"/>
    <property type="match status" value="1"/>
</dbReference>
<dbReference type="SUPFAM" id="SSF46689">
    <property type="entry name" value="Homeodomain-like"/>
    <property type="match status" value="2"/>
</dbReference>
<dbReference type="Pfam" id="PF02311">
    <property type="entry name" value="AraC_binding"/>
    <property type="match status" value="1"/>
</dbReference>
<evidence type="ECO:0000259" key="4">
    <source>
        <dbReference type="PROSITE" id="PS01124"/>
    </source>
</evidence>
<dbReference type="EMBL" id="WHNY01000004">
    <property type="protein sequence ID" value="NOU62513.1"/>
    <property type="molecule type" value="Genomic_DNA"/>
</dbReference>
<dbReference type="Proteomes" id="UP000653578">
    <property type="component" value="Unassembled WGS sequence"/>
</dbReference>
<dbReference type="Gene3D" id="2.60.120.10">
    <property type="entry name" value="Jelly Rolls"/>
    <property type="match status" value="1"/>
</dbReference>
<dbReference type="InterPro" id="IPR009057">
    <property type="entry name" value="Homeodomain-like_sf"/>
</dbReference>
<dbReference type="SMART" id="SM00342">
    <property type="entry name" value="HTH_ARAC"/>
    <property type="match status" value="1"/>
</dbReference>
<dbReference type="Gene3D" id="1.10.10.60">
    <property type="entry name" value="Homeodomain-like"/>
    <property type="match status" value="2"/>
</dbReference>
<comment type="caution">
    <text evidence="5">The sequence shown here is derived from an EMBL/GenBank/DDBJ whole genome shotgun (WGS) entry which is preliminary data.</text>
</comment>
<dbReference type="Pfam" id="PF12833">
    <property type="entry name" value="HTH_18"/>
    <property type="match status" value="1"/>
</dbReference>
<evidence type="ECO:0000256" key="1">
    <source>
        <dbReference type="ARBA" id="ARBA00023015"/>
    </source>
</evidence>
<keyword evidence="3" id="KW-0804">Transcription</keyword>
<sequence>MIVMKNVKNVVFPRRIYMEYFLTFPNMYSAFRMIGMNYARTDIDWSYPKHKHTYFEFLYCVEGVIEQTVGGTIYELHSGDAIVMKAGSPHASRTAKPAVYFGFHFDVEMKAAVGILQNAVLPLISSKTKWSKNGSITTAVEQLIHAFRSLQDRPLSDPSETVSSLDRSLAELSIQAQLLEFITDLCRFFFEQSKQTSSGTGTSTQFALAHEAASLLEAAIHEPLKIHELAERLNVNRSYLSECFKKIYGLSLRSYWAQTRTREAKKWLTESELSIEQIADKLQFSSASHFCQHFRQWTGLTPHQFRNQNDEENLPTANYTTTYL</sequence>
<evidence type="ECO:0000256" key="3">
    <source>
        <dbReference type="ARBA" id="ARBA00023163"/>
    </source>
</evidence>
<dbReference type="InterPro" id="IPR003313">
    <property type="entry name" value="AraC-bd"/>
</dbReference>
<name>A0ABX1X344_9BACL</name>
<organism evidence="5 6">
    <name type="scientific">Paenibacillus plantarum</name>
    <dbReference type="NCBI Taxonomy" id="2654975"/>
    <lineage>
        <taxon>Bacteria</taxon>
        <taxon>Bacillati</taxon>
        <taxon>Bacillota</taxon>
        <taxon>Bacilli</taxon>
        <taxon>Bacillales</taxon>
        <taxon>Paenibacillaceae</taxon>
        <taxon>Paenibacillus</taxon>
    </lineage>
</organism>
<keyword evidence="6" id="KW-1185">Reference proteome</keyword>
<evidence type="ECO:0000313" key="6">
    <source>
        <dbReference type="Proteomes" id="UP000653578"/>
    </source>
</evidence>
<evidence type="ECO:0000256" key="2">
    <source>
        <dbReference type="ARBA" id="ARBA00023125"/>
    </source>
</evidence>
<evidence type="ECO:0000313" key="5">
    <source>
        <dbReference type="EMBL" id="NOU62513.1"/>
    </source>
</evidence>
<dbReference type="PANTHER" id="PTHR43280:SF2">
    <property type="entry name" value="HTH-TYPE TRANSCRIPTIONAL REGULATOR EXSA"/>
    <property type="match status" value="1"/>
</dbReference>
<keyword evidence="2" id="KW-0238">DNA-binding</keyword>
<proteinExistence type="predicted"/>
<dbReference type="SUPFAM" id="SSF51215">
    <property type="entry name" value="Regulatory protein AraC"/>
    <property type="match status" value="1"/>
</dbReference>
<protein>
    <submittedName>
        <fullName evidence="5">AraC family transcriptional regulator</fullName>
    </submittedName>
</protein>
<dbReference type="PANTHER" id="PTHR43280">
    <property type="entry name" value="ARAC-FAMILY TRANSCRIPTIONAL REGULATOR"/>
    <property type="match status" value="1"/>
</dbReference>